<organism evidence="2 3">
    <name type="scientific">Vibrio sinaloensis DSM 21326</name>
    <dbReference type="NCBI Taxonomy" id="945550"/>
    <lineage>
        <taxon>Bacteria</taxon>
        <taxon>Pseudomonadati</taxon>
        <taxon>Pseudomonadota</taxon>
        <taxon>Gammaproteobacteria</taxon>
        <taxon>Vibrionales</taxon>
        <taxon>Vibrionaceae</taxon>
        <taxon>Vibrio</taxon>
        <taxon>Vibrio oreintalis group</taxon>
    </lineage>
</organism>
<reference evidence="2 3" key="1">
    <citation type="journal article" date="2012" name="Int. J. Syst. Evol. Microbiol.">
        <title>Vibrio caribbeanicus sp. nov., isolated from the marine sponge Scleritoderma cyanea.</title>
        <authorList>
            <person name="Hoffmann M."/>
            <person name="Monday S.R."/>
            <person name="Allard M.W."/>
            <person name="Strain E.A."/>
            <person name="Whittaker P."/>
            <person name="Naum M."/>
            <person name="McCarthy P.J."/>
            <person name="Lopez J.V."/>
            <person name="Fischer M."/>
            <person name="Brown E.W."/>
        </authorList>
    </citation>
    <scope>NUCLEOTIDE SEQUENCE [LARGE SCALE GENOMIC DNA]</scope>
    <source>
        <strain evidence="3">DSMZ 21326</strain>
    </source>
</reference>
<evidence type="ECO:0000313" key="3">
    <source>
        <dbReference type="Proteomes" id="UP000006228"/>
    </source>
</evidence>
<keyword evidence="1" id="KW-0812">Transmembrane</keyword>
<feature type="transmembrane region" description="Helical" evidence="1">
    <location>
        <begin position="7"/>
        <end position="27"/>
    </location>
</feature>
<accession>E8MBK4</accession>
<proteinExistence type="predicted"/>
<dbReference type="InterPro" id="IPR047743">
    <property type="entry name" value="YnhF-like"/>
</dbReference>
<dbReference type="GeneID" id="95571741"/>
<keyword evidence="1" id="KW-0472">Membrane</keyword>
<dbReference type="AlphaFoldDB" id="E8MBK4"/>
<dbReference type="Proteomes" id="UP000006228">
    <property type="component" value="Unassembled WGS sequence"/>
</dbReference>
<name>E8MBK4_PHOS4</name>
<evidence type="ECO:0000313" key="2">
    <source>
        <dbReference type="EMBL" id="EGA68590.1"/>
    </source>
</evidence>
<keyword evidence="1" id="KW-1133">Transmembrane helix</keyword>
<protein>
    <recommendedName>
        <fullName evidence="4">YnhF family membrane protein</fullName>
    </recommendedName>
</protein>
<comment type="caution">
    <text evidence="2">The sequence shown here is derived from an EMBL/GenBank/DDBJ whole genome shotgun (WGS) entry which is preliminary data.</text>
</comment>
<gene>
    <name evidence="2" type="ORF">VISI1226_21419</name>
</gene>
<sequence length="30" mass="3223">MEHDLKFALLVTVSVFTVLLGFGLVAITTS</sequence>
<dbReference type="EMBL" id="AEVT01000100">
    <property type="protein sequence ID" value="EGA68590.1"/>
    <property type="molecule type" value="Genomic_DNA"/>
</dbReference>
<dbReference type="RefSeq" id="WP_008080238.1">
    <property type="nucleotide sequence ID" value="NZ_AEVT01000100.1"/>
</dbReference>
<evidence type="ECO:0008006" key="4">
    <source>
        <dbReference type="Google" id="ProtNLM"/>
    </source>
</evidence>
<evidence type="ECO:0000256" key="1">
    <source>
        <dbReference type="SAM" id="Phobius"/>
    </source>
</evidence>
<dbReference type="NCBIfam" id="NF033411">
    <property type="entry name" value="small_mem_YnhF"/>
    <property type="match status" value="1"/>
</dbReference>